<gene>
    <name evidence="1" type="ORF">LJ657_17530</name>
</gene>
<dbReference type="AlphaFoldDB" id="A0A9Q3VKC1"/>
<dbReference type="RefSeq" id="WP_232649540.1">
    <property type="nucleotide sequence ID" value="NZ_JAJSBI010000007.1"/>
</dbReference>
<dbReference type="EMBL" id="JAJSBI010000007">
    <property type="protein sequence ID" value="MCD9875433.1"/>
    <property type="molecule type" value="Genomic_DNA"/>
</dbReference>
<evidence type="ECO:0000313" key="1">
    <source>
        <dbReference type="EMBL" id="MCD9875433.1"/>
    </source>
</evidence>
<comment type="caution">
    <text evidence="1">The sequence shown here is derived from an EMBL/GenBank/DDBJ whole genome shotgun (WGS) entry which is preliminary data.</text>
</comment>
<sequence>MAGASPVLVHNSGIPCEHAPRTFSNLIPEDKPGWARTFDPKTIQSGRSGNFAYVVLEDHTLVIGKTTDGHVSLAGGKDVLAAGVARIRSGKIIELNNDSGHYRPYGPYAGQAAEDAFNEAGWDATGKYVEKWPGPACPVCTGP</sequence>
<reference evidence="1" key="1">
    <citation type="submission" date="2021-12" db="EMBL/GenBank/DDBJ databases">
        <authorList>
            <person name="Lee J.-H."/>
            <person name="Kim S.-B."/>
        </authorList>
    </citation>
    <scope>NUCLEOTIDE SEQUENCE</scope>
    <source>
        <strain evidence="1">NR30</strain>
    </source>
</reference>
<dbReference type="Proteomes" id="UP001108029">
    <property type="component" value="Unassembled WGS sequence"/>
</dbReference>
<evidence type="ECO:0000313" key="2">
    <source>
        <dbReference type="Proteomes" id="UP001108029"/>
    </source>
</evidence>
<name>A0A9Q3VKC1_9ACTN</name>
<proteinExistence type="predicted"/>
<protein>
    <submittedName>
        <fullName evidence="1">Uncharacterized protein</fullName>
    </submittedName>
</protein>
<keyword evidence="2" id="KW-1185">Reference proteome</keyword>
<organism evidence="1 2">
    <name type="scientific">Streptomyces guryensis</name>
    <dbReference type="NCBI Taxonomy" id="2886947"/>
    <lineage>
        <taxon>Bacteria</taxon>
        <taxon>Bacillati</taxon>
        <taxon>Actinomycetota</taxon>
        <taxon>Actinomycetes</taxon>
        <taxon>Kitasatosporales</taxon>
        <taxon>Streptomycetaceae</taxon>
        <taxon>Streptomyces</taxon>
    </lineage>
</organism>
<accession>A0A9Q3VKC1</accession>